<feature type="transmembrane region" description="Helical" evidence="7">
    <location>
        <begin position="345"/>
        <end position="365"/>
    </location>
</feature>
<keyword evidence="5 7" id="KW-1133">Transmembrane helix</keyword>
<dbReference type="EMBL" id="PTJO01000003">
    <property type="protein sequence ID" value="RNE49384.1"/>
    <property type="molecule type" value="Genomic_DNA"/>
</dbReference>
<evidence type="ECO:0000313" key="10">
    <source>
        <dbReference type="Proteomes" id="UP000266975"/>
    </source>
</evidence>
<comment type="subcellular location">
    <subcellularLocation>
        <location evidence="1">Cell membrane</location>
        <topology evidence="1">Multi-pass membrane protein</topology>
    </subcellularLocation>
</comment>
<feature type="transmembrane region" description="Helical" evidence="7">
    <location>
        <begin position="474"/>
        <end position="491"/>
    </location>
</feature>
<comment type="caution">
    <text evidence="9">The sequence shown here is derived from an EMBL/GenBank/DDBJ whole genome shotgun (WGS) entry which is preliminary data.</text>
</comment>
<evidence type="ECO:0000256" key="3">
    <source>
        <dbReference type="ARBA" id="ARBA00022475"/>
    </source>
</evidence>
<proteinExistence type="inferred from homology"/>
<dbReference type="OrthoDB" id="2365435at2"/>
<evidence type="ECO:0000256" key="6">
    <source>
        <dbReference type="ARBA" id="ARBA00023136"/>
    </source>
</evidence>
<dbReference type="SUPFAM" id="SSF82866">
    <property type="entry name" value="Multidrug efflux transporter AcrB transmembrane domain"/>
    <property type="match status" value="2"/>
</dbReference>
<feature type="transmembrane region" description="Helical" evidence="7">
    <location>
        <begin position="154"/>
        <end position="172"/>
    </location>
</feature>
<evidence type="ECO:0000256" key="2">
    <source>
        <dbReference type="ARBA" id="ARBA00010157"/>
    </source>
</evidence>
<accession>A0A3M8KA27</accession>
<dbReference type="AlphaFoldDB" id="A0A3M8KA27"/>
<dbReference type="GO" id="GO:0005886">
    <property type="term" value="C:plasma membrane"/>
    <property type="evidence" value="ECO:0007669"/>
    <property type="project" value="UniProtKB-SubCell"/>
</dbReference>
<keyword evidence="6 7" id="KW-0472">Membrane</keyword>
<keyword evidence="4 7" id="KW-0812">Transmembrane</keyword>
<dbReference type="Gene3D" id="1.20.1640.10">
    <property type="entry name" value="Multidrug efflux transporter AcrB transmembrane domain"/>
    <property type="match status" value="2"/>
</dbReference>
<dbReference type="InterPro" id="IPR004869">
    <property type="entry name" value="MMPL_dom"/>
</dbReference>
<feature type="transmembrane region" description="Helical" evidence="7">
    <location>
        <begin position="534"/>
        <end position="553"/>
    </location>
</feature>
<keyword evidence="3" id="KW-1003">Cell membrane</keyword>
<evidence type="ECO:0000256" key="7">
    <source>
        <dbReference type="SAM" id="Phobius"/>
    </source>
</evidence>
<protein>
    <recommendedName>
        <fullName evidence="8">SSD domain-containing protein</fullName>
    </recommendedName>
</protein>
<organism evidence="9 10">
    <name type="scientific">Corynebacterium alimapuense</name>
    <dbReference type="NCBI Taxonomy" id="1576874"/>
    <lineage>
        <taxon>Bacteria</taxon>
        <taxon>Bacillati</taxon>
        <taxon>Actinomycetota</taxon>
        <taxon>Actinomycetes</taxon>
        <taxon>Mycobacteriales</taxon>
        <taxon>Corynebacteriaceae</taxon>
        <taxon>Corynebacterium</taxon>
    </lineage>
</organism>
<feature type="domain" description="SSD" evidence="8">
    <location>
        <begin position="503"/>
        <end position="629"/>
    </location>
</feature>
<feature type="transmembrane region" description="Helical" evidence="7">
    <location>
        <begin position="179"/>
        <end position="201"/>
    </location>
</feature>
<evidence type="ECO:0000313" key="9">
    <source>
        <dbReference type="EMBL" id="RNE49384.1"/>
    </source>
</evidence>
<feature type="transmembrane region" description="Helical" evidence="7">
    <location>
        <begin position="498"/>
        <end position="522"/>
    </location>
</feature>
<feature type="transmembrane region" description="Helical" evidence="7">
    <location>
        <begin position="574"/>
        <end position="600"/>
    </location>
</feature>
<dbReference type="Proteomes" id="UP000266975">
    <property type="component" value="Unassembled WGS sequence"/>
</dbReference>
<dbReference type="InterPro" id="IPR050545">
    <property type="entry name" value="Mycobact_MmpL"/>
</dbReference>
<name>A0A3M8KA27_9CORY</name>
<dbReference type="Pfam" id="PF03176">
    <property type="entry name" value="MMPL"/>
    <property type="match status" value="2"/>
</dbReference>
<sequence>MTASTAKAFRWLALLLIAFGIGVIALGAAEQPSNSTDMLPDDAESTRVAEILEQRPGEDTSAAIVFFSTTDESTIDMADLGQRAEQLGGPLIPSEDMTAAIVPIEVPAEGLTDNVDLVTDIRAEAAEGLPDNVTSQVTGPAAINADLSGVFEGANFILLAVTGLIVAFLLIVTYRSPILWILPLLVIGVADRVAATGYTWILDAVGGAWNESTSGILSVLVFGAGTNYALLLISRYRDELHNHESRFDAMAATWGPTIKTVFASGATVVIGVACLLLSAIPTTRGLGMASVFGIIVAFIFAMFVLPGILVFFGRWVFWPKVPKLGDSVNHKFWDRIGEFVRGRPIPVVLVSLLILGAASIGAFQLETGLTRSDQFIDTPESISAATDLEEAFPDQDATPAIVATQQAEMVTTSLEEDGATVTPQEPAGDWDILQIAGPDTAELRELLTGTDALVGGTDAQLYDAEISNAADRQVIFPVILALILVTLMVLLRSVVAPLIMTATVVLTNVAALGVGWWISVGIFGFERFDGSTPLYAFVFLVALGIDYSIFLITRAKEEAKIVGTKEGVLRSLSATGGVITSAGILLASVFAALGVLPLVVLAQLGIVIFVGVLLDTLLVRTILIPALVQILGEKFWWPAKLDSNIPANEVSEDESLKV</sequence>
<dbReference type="PANTHER" id="PTHR33406:SF6">
    <property type="entry name" value="MEMBRANE PROTEIN YDGH-RELATED"/>
    <property type="match status" value="1"/>
</dbReference>
<comment type="similarity">
    <text evidence="2">Belongs to the resistance-nodulation-cell division (RND) (TC 2.A.6) family. MmpL subfamily.</text>
</comment>
<keyword evidence="10" id="KW-1185">Reference proteome</keyword>
<dbReference type="RefSeq" id="WP_123047430.1">
    <property type="nucleotide sequence ID" value="NZ_PTJO01000003.1"/>
</dbReference>
<dbReference type="PROSITE" id="PS50156">
    <property type="entry name" value="SSD"/>
    <property type="match status" value="1"/>
</dbReference>
<evidence type="ECO:0000259" key="8">
    <source>
        <dbReference type="PROSITE" id="PS50156"/>
    </source>
</evidence>
<feature type="transmembrane region" description="Helical" evidence="7">
    <location>
        <begin position="213"/>
        <end position="233"/>
    </location>
</feature>
<dbReference type="PANTHER" id="PTHR33406">
    <property type="entry name" value="MEMBRANE PROTEIN MJ1562-RELATED"/>
    <property type="match status" value="1"/>
</dbReference>
<evidence type="ECO:0000256" key="5">
    <source>
        <dbReference type="ARBA" id="ARBA00022989"/>
    </source>
</evidence>
<reference evidence="9 10" key="1">
    <citation type="submission" date="2018-02" db="EMBL/GenBank/DDBJ databases">
        <title>Corynebacterium alimpuense sp. nov., a marine obligate actinomycete isolated from sediments of Valparaiso bay, Chile.</title>
        <authorList>
            <person name="Claverias F."/>
            <person name="Gonzales-Siles L."/>
            <person name="Salva-Serra F."/>
            <person name="Inganaes E."/>
            <person name="Molin K."/>
            <person name="Cumsille A."/>
            <person name="Undabarrena A."/>
            <person name="Couve E."/>
            <person name="Moore E.R.B."/>
            <person name="Gomila M."/>
            <person name="Camara B."/>
        </authorList>
    </citation>
    <scope>NUCLEOTIDE SEQUENCE [LARGE SCALE GENOMIC DNA]</scope>
    <source>
        <strain evidence="9 10">CCUG 69366</strain>
    </source>
</reference>
<gene>
    <name evidence="9" type="ORF">C5L39_03180</name>
</gene>
<evidence type="ECO:0000256" key="4">
    <source>
        <dbReference type="ARBA" id="ARBA00022692"/>
    </source>
</evidence>
<feature type="transmembrane region" description="Helical" evidence="7">
    <location>
        <begin position="260"/>
        <end position="280"/>
    </location>
</feature>
<feature type="transmembrane region" description="Helical" evidence="7">
    <location>
        <begin position="286"/>
        <end position="313"/>
    </location>
</feature>
<feature type="transmembrane region" description="Helical" evidence="7">
    <location>
        <begin position="606"/>
        <end position="628"/>
    </location>
</feature>
<dbReference type="InterPro" id="IPR000731">
    <property type="entry name" value="SSD"/>
</dbReference>
<evidence type="ECO:0000256" key="1">
    <source>
        <dbReference type="ARBA" id="ARBA00004651"/>
    </source>
</evidence>